<dbReference type="STRING" id="1123269.NX02_04500"/>
<dbReference type="PATRIC" id="fig|1123269.5.peg.876"/>
<dbReference type="Pfam" id="PF13550">
    <property type="entry name" value="Phage-tail_3"/>
    <property type="match status" value="1"/>
</dbReference>
<evidence type="ECO:0000259" key="1">
    <source>
        <dbReference type="Pfam" id="PF13550"/>
    </source>
</evidence>
<dbReference type="AlphaFoldDB" id="W0A3W4"/>
<reference evidence="2 3" key="1">
    <citation type="submission" date="2013-07" db="EMBL/GenBank/DDBJ databases">
        <title>Completed genome of Sphingomonas sanxanigenens NX02.</title>
        <authorList>
            <person name="Ma T."/>
            <person name="Huang H."/>
            <person name="Wu M."/>
            <person name="Li X."/>
            <person name="Li G."/>
        </authorList>
    </citation>
    <scope>NUCLEOTIDE SEQUENCE [LARGE SCALE GENOMIC DNA]</scope>
    <source>
        <strain evidence="2 3">NX02</strain>
    </source>
</reference>
<gene>
    <name evidence="2" type="ORF">NX02_04500</name>
</gene>
<protein>
    <recommendedName>
        <fullName evidence="1">Tip attachment protein J domain-containing protein</fullName>
    </recommendedName>
</protein>
<dbReference type="OrthoDB" id="7172230at2"/>
<feature type="domain" description="Tip attachment protein J" evidence="1">
    <location>
        <begin position="320"/>
        <end position="474"/>
    </location>
</feature>
<accession>W0A3W4</accession>
<sequence>MGKVVRAIAGAAIAGIGVIIGNPQLALAGGNLFWTSVAAIALSPGQKAPRAQPTTAQIGEVARSGIFGKAAVAGSLVDAYNHGGKYGTDWTVLIIALADHRCEALEGFYVNDQYVAFAGDGMVAGYKEQLQVFWRPGTWDQAVPSYVLTTAPVFPAGHALAGQPTWTANDRGRGVSYVVVGYKADKSDAKDPVWTSGRPQFLWVVKGLQVYSARDDSTVAGGSGAHRWDDPETREWSDNLIDCRYTWARGIYAGDRVDEPDMLLLGRGLTAVEAPPEHVAFYANICDEPVALKAGGTEPRYRANGQWSADQEFVDVELMFASACGGVLIEREGSVEVEPGHAKSPVWSITDDDLVVGTQVTRRDVPTRTDNDWVNTVAARYIEPSQKYKLHGAPVRRSTADVIADKGPREATPALDLVTSGTQAQRVAEMARRLGRLWKRRSIVLPPRFAGVEHGDWLLWNSARYGGTMLMRVESDQLGREWRNTLSLRQVSADFADWNAALDELDDKSVAVNPDVPGGIGAPGAGAWSVALVGNTLVITGAADDDYASSIIFEFASGSAPDPDVDDDWTLISTGGQTATRAELAGVAVDTDYYAAVSYVVDGERGDRLVLGPVSYASEDVPPGPVTFLSVTPGVGEADIAWRNPTTSNFDYVVVYSATTTDFEDAVAVSGELRGGLGADGAFNHVVAAGVRSWWVQPFSDDDVPGAIAGPVTATVT</sequence>
<evidence type="ECO:0000313" key="2">
    <source>
        <dbReference type="EMBL" id="AHE52644.1"/>
    </source>
</evidence>
<dbReference type="EMBL" id="CP006644">
    <property type="protein sequence ID" value="AHE52644.1"/>
    <property type="molecule type" value="Genomic_DNA"/>
</dbReference>
<dbReference type="RefSeq" id="WP_025290945.1">
    <property type="nucleotide sequence ID" value="NZ_CP006644.1"/>
</dbReference>
<keyword evidence="3" id="KW-1185">Reference proteome</keyword>
<name>W0A3W4_9SPHN</name>
<dbReference type="KEGG" id="ssan:NX02_04500"/>
<organism evidence="2 3">
    <name type="scientific">Sphingomonas sanxanigenens DSM 19645 = NX02</name>
    <dbReference type="NCBI Taxonomy" id="1123269"/>
    <lineage>
        <taxon>Bacteria</taxon>
        <taxon>Pseudomonadati</taxon>
        <taxon>Pseudomonadota</taxon>
        <taxon>Alphaproteobacteria</taxon>
        <taxon>Sphingomonadales</taxon>
        <taxon>Sphingomonadaceae</taxon>
        <taxon>Sphingomonas</taxon>
    </lineage>
</organism>
<dbReference type="Proteomes" id="UP000018851">
    <property type="component" value="Chromosome"/>
</dbReference>
<dbReference type="InterPro" id="IPR032876">
    <property type="entry name" value="J_dom"/>
</dbReference>
<dbReference type="eggNOG" id="COG4733">
    <property type="taxonomic scope" value="Bacteria"/>
</dbReference>
<evidence type="ECO:0000313" key="3">
    <source>
        <dbReference type="Proteomes" id="UP000018851"/>
    </source>
</evidence>
<proteinExistence type="predicted"/>
<dbReference type="HOGENOM" id="CLU_023035_0_0_5"/>